<dbReference type="EMBL" id="LAVA02000002">
    <property type="protein sequence ID" value="OIJ69753.1"/>
    <property type="molecule type" value="Genomic_DNA"/>
</dbReference>
<dbReference type="GO" id="GO:0051607">
    <property type="term" value="P:defense response to virus"/>
    <property type="evidence" value="ECO:0007669"/>
    <property type="project" value="UniProtKB-KW"/>
</dbReference>
<dbReference type="AlphaFoldDB" id="A0A1J4P4Q4"/>
<evidence type="ECO:0000256" key="3">
    <source>
        <dbReference type="ARBA" id="ARBA00023118"/>
    </source>
</evidence>
<keyword evidence="6" id="KW-1185">Reference proteome</keyword>
<dbReference type="Proteomes" id="UP000034196">
    <property type="component" value="Unassembled WGS sequence"/>
</dbReference>
<dbReference type="Pfam" id="PF18019">
    <property type="entry name" value="Cas3_HD"/>
    <property type="match status" value="1"/>
</dbReference>
<evidence type="ECO:0000313" key="5">
    <source>
        <dbReference type="EMBL" id="OIJ69753.1"/>
    </source>
</evidence>
<gene>
    <name evidence="5" type="ORF">WN71_000760</name>
</gene>
<dbReference type="InterPro" id="IPR006483">
    <property type="entry name" value="CRISPR-assoc_Cas3_HD"/>
</dbReference>
<evidence type="ECO:0000256" key="2">
    <source>
        <dbReference type="ARBA" id="ARBA00022801"/>
    </source>
</evidence>
<accession>A0A1J4P4Q4</accession>
<comment type="caution">
    <text evidence="5">The sequence shown here is derived from an EMBL/GenBank/DDBJ whole genome shotgun (WGS) entry which is preliminary data.</text>
</comment>
<feature type="domain" description="HD Cas3-type" evidence="4">
    <location>
        <begin position="11"/>
        <end position="104"/>
    </location>
</feature>
<keyword evidence="3" id="KW-0051">Antiviral defense</keyword>
<evidence type="ECO:0000313" key="6">
    <source>
        <dbReference type="Proteomes" id="UP000034196"/>
    </source>
</evidence>
<name>A0A1J4P4Q4_9ACTN</name>
<keyword evidence="1" id="KW-0479">Metal-binding</keyword>
<protein>
    <recommendedName>
        <fullName evidence="4">HD Cas3-type domain-containing protein</fullName>
    </recommendedName>
</protein>
<evidence type="ECO:0000259" key="4">
    <source>
        <dbReference type="Pfam" id="PF18019"/>
    </source>
</evidence>
<evidence type="ECO:0000256" key="1">
    <source>
        <dbReference type="ARBA" id="ARBA00022723"/>
    </source>
</evidence>
<sequence length="110" mass="11836">MISEGPDESVWAKVRGLDPALPPYPLVRHLLDTAAMALHLWDVYLSDNQRLSIAKGMGLADDPDKARGVVGLCAGLHDIGKLSGFQFCSRHGAEHLQAPGPPLQGSVRTR</sequence>
<proteinExistence type="predicted"/>
<dbReference type="GO" id="GO:0046872">
    <property type="term" value="F:metal ion binding"/>
    <property type="evidence" value="ECO:0007669"/>
    <property type="project" value="UniProtKB-KW"/>
</dbReference>
<keyword evidence="2" id="KW-0378">Hydrolase</keyword>
<reference evidence="5" key="1">
    <citation type="submission" date="2016-10" db="EMBL/GenBank/DDBJ databases">
        <title>Genome sequence of Streptomyces mangrovisoli MUSC 149.</title>
        <authorList>
            <person name="Lee L.-H."/>
            <person name="Ser H.-L."/>
        </authorList>
    </citation>
    <scope>NUCLEOTIDE SEQUENCE [LARGE SCALE GENOMIC DNA]</scope>
    <source>
        <strain evidence="5">MUSC 149</strain>
    </source>
</reference>
<dbReference type="GO" id="GO:0016787">
    <property type="term" value="F:hydrolase activity"/>
    <property type="evidence" value="ECO:0007669"/>
    <property type="project" value="UniProtKB-KW"/>
</dbReference>
<organism evidence="5 6">
    <name type="scientific">Streptomyces mangrovisoli</name>
    <dbReference type="NCBI Taxonomy" id="1428628"/>
    <lineage>
        <taxon>Bacteria</taxon>
        <taxon>Bacillati</taxon>
        <taxon>Actinomycetota</taxon>
        <taxon>Actinomycetes</taxon>
        <taxon>Kitasatosporales</taxon>
        <taxon>Streptomycetaceae</taxon>
        <taxon>Streptomyces</taxon>
    </lineage>
</organism>
<dbReference type="InterPro" id="IPR038257">
    <property type="entry name" value="CRISPR-assoc_Cas3_HD_sf"/>
</dbReference>
<dbReference type="Gene3D" id="1.10.3210.30">
    <property type="match status" value="1"/>
</dbReference>